<protein>
    <submittedName>
        <fullName evidence="5">Helix-turn-helix domain-containing protein</fullName>
    </submittedName>
</protein>
<organism evidence="5 6">
    <name type="scientific">Paeniglutamicibacter terrestris</name>
    <dbReference type="NCBI Taxonomy" id="2723403"/>
    <lineage>
        <taxon>Bacteria</taxon>
        <taxon>Bacillati</taxon>
        <taxon>Actinomycetota</taxon>
        <taxon>Actinomycetes</taxon>
        <taxon>Micrococcales</taxon>
        <taxon>Micrococcaceae</taxon>
        <taxon>Paeniglutamicibacter</taxon>
    </lineage>
</organism>
<dbReference type="PANTHER" id="PTHR46796">
    <property type="entry name" value="HTH-TYPE TRANSCRIPTIONAL ACTIVATOR RHAS-RELATED"/>
    <property type="match status" value="1"/>
</dbReference>
<keyword evidence="1" id="KW-0805">Transcription regulation</keyword>
<feature type="domain" description="HTH araC/xylS-type" evidence="4">
    <location>
        <begin position="185"/>
        <end position="284"/>
    </location>
</feature>
<comment type="caution">
    <text evidence="5">The sequence shown here is derived from an EMBL/GenBank/DDBJ whole genome shotgun (WGS) entry which is preliminary data.</text>
</comment>
<keyword evidence="3" id="KW-0804">Transcription</keyword>
<dbReference type="InterPro" id="IPR018060">
    <property type="entry name" value="HTH_AraC"/>
</dbReference>
<evidence type="ECO:0000259" key="4">
    <source>
        <dbReference type="PROSITE" id="PS01124"/>
    </source>
</evidence>
<dbReference type="InterPro" id="IPR035418">
    <property type="entry name" value="AraC-bd_2"/>
</dbReference>
<dbReference type="RefSeq" id="WP_168150713.1">
    <property type="nucleotide sequence ID" value="NZ_JAAWVT010000001.1"/>
</dbReference>
<gene>
    <name evidence="5" type="ORF">HED64_03680</name>
</gene>
<proteinExistence type="predicted"/>
<dbReference type="Pfam" id="PF14525">
    <property type="entry name" value="AraC_binding_2"/>
    <property type="match status" value="1"/>
</dbReference>
<dbReference type="InterPro" id="IPR009057">
    <property type="entry name" value="Homeodomain-like_sf"/>
</dbReference>
<evidence type="ECO:0000256" key="1">
    <source>
        <dbReference type="ARBA" id="ARBA00023015"/>
    </source>
</evidence>
<evidence type="ECO:0000313" key="5">
    <source>
        <dbReference type="EMBL" id="NKG19811.1"/>
    </source>
</evidence>
<dbReference type="Pfam" id="PF12833">
    <property type="entry name" value="HTH_18"/>
    <property type="match status" value="1"/>
</dbReference>
<evidence type="ECO:0000256" key="2">
    <source>
        <dbReference type="ARBA" id="ARBA00023125"/>
    </source>
</evidence>
<accession>A0ABX1G2I2</accession>
<dbReference type="Proteomes" id="UP000746595">
    <property type="component" value="Unassembled WGS sequence"/>
</dbReference>
<evidence type="ECO:0000313" key="6">
    <source>
        <dbReference type="Proteomes" id="UP000746595"/>
    </source>
</evidence>
<dbReference type="PROSITE" id="PS01124">
    <property type="entry name" value="HTH_ARAC_FAMILY_2"/>
    <property type="match status" value="1"/>
</dbReference>
<dbReference type="EMBL" id="JAAWVT010000001">
    <property type="protein sequence ID" value="NKG19811.1"/>
    <property type="molecule type" value="Genomic_DNA"/>
</dbReference>
<reference evidence="5 6" key="1">
    <citation type="submission" date="2020-04" db="EMBL/GenBank/DDBJ databases">
        <title>Paeniglutamicibacter sp. ANT13_2, a novel actinomycete isolated from sediment in Antarctica.</title>
        <authorList>
            <person name="Sakdapetsiri C."/>
            <person name="Pinyakong O."/>
        </authorList>
    </citation>
    <scope>NUCLEOTIDE SEQUENCE [LARGE SCALE GENOMIC DNA]</scope>
    <source>
        <strain evidence="5 6">ANT13_2</strain>
    </source>
</reference>
<sequence>MDFSSSHLPWRLDVGRHEALRHKTRTLGEFWAVGCTLGGISGRRGATELRRTEGEYLGVLLVRKGSEIFTQNDKTALVGEGCAVIWDGVKSAECHSAGSLEKFTFFLPRELAREALPGFESLIGRPLESSPSLRLLFSWMETSMGAADMDDTAASTAGRVAVDLLTSAIGSSSNMVLDARSIRLMEVRDFIDAHLRDAALGVVEIAQANAVSVRYLHLLFKESGETCGQYLLRRRLEVAQRLLTVQPGLSVTEIGLRCGFSNPSSFSRAYRVSFGISPRAARRS</sequence>
<dbReference type="InterPro" id="IPR020449">
    <property type="entry name" value="Tscrpt_reg_AraC-type_HTH"/>
</dbReference>
<dbReference type="PANTHER" id="PTHR46796:SF6">
    <property type="entry name" value="ARAC SUBFAMILY"/>
    <property type="match status" value="1"/>
</dbReference>
<keyword evidence="6" id="KW-1185">Reference proteome</keyword>
<dbReference type="Gene3D" id="1.10.10.60">
    <property type="entry name" value="Homeodomain-like"/>
    <property type="match status" value="1"/>
</dbReference>
<dbReference type="InterPro" id="IPR050204">
    <property type="entry name" value="AraC_XylS_family_regulators"/>
</dbReference>
<keyword evidence="2" id="KW-0238">DNA-binding</keyword>
<dbReference type="SUPFAM" id="SSF46689">
    <property type="entry name" value="Homeodomain-like"/>
    <property type="match status" value="1"/>
</dbReference>
<dbReference type="SMART" id="SM00342">
    <property type="entry name" value="HTH_ARAC"/>
    <property type="match status" value="1"/>
</dbReference>
<evidence type="ECO:0000256" key="3">
    <source>
        <dbReference type="ARBA" id="ARBA00023163"/>
    </source>
</evidence>
<name>A0ABX1G2I2_9MICC</name>
<dbReference type="PRINTS" id="PR00032">
    <property type="entry name" value="HTHARAC"/>
</dbReference>